<gene>
    <name evidence="1" type="ORF">NDU88_003890</name>
</gene>
<comment type="caution">
    <text evidence="1">The sequence shown here is derived from an EMBL/GenBank/DDBJ whole genome shotgun (WGS) entry which is preliminary data.</text>
</comment>
<organism evidence="1 2">
    <name type="scientific">Pleurodeles waltl</name>
    <name type="common">Iberian ribbed newt</name>
    <dbReference type="NCBI Taxonomy" id="8319"/>
    <lineage>
        <taxon>Eukaryota</taxon>
        <taxon>Metazoa</taxon>
        <taxon>Chordata</taxon>
        <taxon>Craniata</taxon>
        <taxon>Vertebrata</taxon>
        <taxon>Euteleostomi</taxon>
        <taxon>Amphibia</taxon>
        <taxon>Batrachia</taxon>
        <taxon>Caudata</taxon>
        <taxon>Salamandroidea</taxon>
        <taxon>Salamandridae</taxon>
        <taxon>Pleurodelinae</taxon>
        <taxon>Pleurodeles</taxon>
    </lineage>
</organism>
<dbReference type="Proteomes" id="UP001066276">
    <property type="component" value="Chromosome 9"/>
</dbReference>
<proteinExistence type="predicted"/>
<reference evidence="1" key="1">
    <citation type="journal article" date="2022" name="bioRxiv">
        <title>Sequencing and chromosome-scale assembly of the giantPleurodeles waltlgenome.</title>
        <authorList>
            <person name="Brown T."/>
            <person name="Elewa A."/>
            <person name="Iarovenko S."/>
            <person name="Subramanian E."/>
            <person name="Araus A.J."/>
            <person name="Petzold A."/>
            <person name="Susuki M."/>
            <person name="Suzuki K.-i.T."/>
            <person name="Hayashi T."/>
            <person name="Toyoda A."/>
            <person name="Oliveira C."/>
            <person name="Osipova E."/>
            <person name="Leigh N.D."/>
            <person name="Simon A."/>
            <person name="Yun M.H."/>
        </authorList>
    </citation>
    <scope>NUCLEOTIDE SEQUENCE</scope>
    <source>
        <strain evidence="1">20211129_DDA</strain>
        <tissue evidence="1">Liver</tissue>
    </source>
</reference>
<dbReference type="AlphaFoldDB" id="A0AAV7MVL5"/>
<keyword evidence="2" id="KW-1185">Reference proteome</keyword>
<accession>A0AAV7MVL5</accession>
<name>A0AAV7MVL5_PLEWA</name>
<protein>
    <submittedName>
        <fullName evidence="1">Uncharacterized protein</fullName>
    </submittedName>
</protein>
<sequence length="214" mass="22805">MAASLNAARNRSGRGVRLCPSNWHSRRSGGVLGPLGAHERRQGEIVWRLGLCGPYDLGECPTPPPCSLTPPCRRAWGGHRLRGCTGLAVHCWGGLGREAWKQGAGSSACIPPSRVAEDGLSECVGCLTLGCCAATLTRKRRWTRDLDEKELTPGEPQLAEVILGREDWLTEVRQHQAVVAAGTGACGGVPWGTLWGLERGRPPAGSRSLLSTQA</sequence>
<evidence type="ECO:0000313" key="1">
    <source>
        <dbReference type="EMBL" id="KAJ1106489.1"/>
    </source>
</evidence>
<dbReference type="EMBL" id="JANPWB010000013">
    <property type="protein sequence ID" value="KAJ1106489.1"/>
    <property type="molecule type" value="Genomic_DNA"/>
</dbReference>
<evidence type="ECO:0000313" key="2">
    <source>
        <dbReference type="Proteomes" id="UP001066276"/>
    </source>
</evidence>